<proteinExistence type="predicted"/>
<dbReference type="CDD" id="cd14686">
    <property type="entry name" value="bZIP"/>
    <property type="match status" value="1"/>
</dbReference>
<evidence type="ECO:0000256" key="3">
    <source>
        <dbReference type="ARBA" id="ARBA00022833"/>
    </source>
</evidence>
<reference evidence="8" key="2">
    <citation type="submission" date="2025-08" db="UniProtKB">
        <authorList>
            <consortium name="Ensembl"/>
        </authorList>
    </citation>
    <scope>IDENTIFICATION</scope>
</reference>
<sequence>MSHAGSSWLRSFPREQYYCSICLDVFTSPVSLSCGHNFCMSCIECYWGSSDLCQCPLCMQVFKNRPELRVNTFIAEMTENFKTMGIMCLAGPGEVTCDICTRRKQRAMEKRAEGVVEELEREIAELEKKNAELEQLSNTDDHIHFLQSFPSLSTLPHTKDWSEVMVHTDMCVGSKLEAYNLLGETINKAIDEQLETEFQRIQKYAVEVTLDPNTSHPALIVSEDGKQVSDGTTELCVPNNPERFDSCLCVLGTKGFACGRHYWEVFVGGKTNWDIGVVRGSINRKGELIAFPENGFWTIWLRNGKELSANCSPPVVLELTEKPLKVGIYVDYEEGQVSFYDVSKKCCICTFTNYTFTEKLYPIFSPCLNTSPENTGPLIITPIIKI</sequence>
<evidence type="ECO:0000259" key="6">
    <source>
        <dbReference type="PROSITE" id="PS50089"/>
    </source>
</evidence>
<dbReference type="InterPro" id="IPR003877">
    <property type="entry name" value="SPRY_dom"/>
</dbReference>
<evidence type="ECO:0000313" key="9">
    <source>
        <dbReference type="Proteomes" id="UP000694397"/>
    </source>
</evidence>
<feature type="coiled-coil region" evidence="5">
    <location>
        <begin position="102"/>
        <end position="139"/>
    </location>
</feature>
<dbReference type="GO" id="GO:0008270">
    <property type="term" value="F:zinc ion binding"/>
    <property type="evidence" value="ECO:0007669"/>
    <property type="project" value="UniProtKB-KW"/>
</dbReference>
<dbReference type="InterPro" id="IPR003879">
    <property type="entry name" value="Butyrophylin_SPRY"/>
</dbReference>
<dbReference type="InterPro" id="IPR050143">
    <property type="entry name" value="TRIM/RBCC"/>
</dbReference>
<keyword evidence="2 4" id="KW-0863">Zinc-finger</keyword>
<keyword evidence="3" id="KW-0862">Zinc</keyword>
<evidence type="ECO:0000256" key="1">
    <source>
        <dbReference type="ARBA" id="ARBA00022723"/>
    </source>
</evidence>
<dbReference type="SMART" id="SM00184">
    <property type="entry name" value="RING"/>
    <property type="match status" value="1"/>
</dbReference>
<dbReference type="Gene3D" id="3.30.40.10">
    <property type="entry name" value="Zinc/RING finger domain, C3HC4 (zinc finger)"/>
    <property type="match status" value="1"/>
</dbReference>
<evidence type="ECO:0000256" key="4">
    <source>
        <dbReference type="PROSITE-ProRule" id="PRU00175"/>
    </source>
</evidence>
<dbReference type="Gene3D" id="2.60.120.920">
    <property type="match status" value="1"/>
</dbReference>
<reference evidence="8" key="3">
    <citation type="submission" date="2025-09" db="UniProtKB">
        <authorList>
            <consortium name="Ensembl"/>
        </authorList>
    </citation>
    <scope>IDENTIFICATION</scope>
</reference>
<dbReference type="SMART" id="SM00449">
    <property type="entry name" value="SPRY"/>
    <property type="match status" value="1"/>
</dbReference>
<dbReference type="InterPro" id="IPR013320">
    <property type="entry name" value="ConA-like_dom_sf"/>
</dbReference>
<dbReference type="InterPro" id="IPR027370">
    <property type="entry name" value="Znf-RING_euk"/>
</dbReference>
<accession>A0A8C9SG97</accession>
<evidence type="ECO:0000259" key="7">
    <source>
        <dbReference type="PROSITE" id="PS50188"/>
    </source>
</evidence>
<evidence type="ECO:0008006" key="10">
    <source>
        <dbReference type="Google" id="ProtNLM"/>
    </source>
</evidence>
<dbReference type="SUPFAM" id="SSF49899">
    <property type="entry name" value="Concanavalin A-like lectins/glucanases"/>
    <property type="match status" value="1"/>
</dbReference>
<dbReference type="InterPro" id="IPR043136">
    <property type="entry name" value="B30.2/SPRY_sf"/>
</dbReference>
<organism evidence="8 9">
    <name type="scientific">Scleropages formosus</name>
    <name type="common">Asian bonytongue</name>
    <name type="synonym">Osteoglossum formosum</name>
    <dbReference type="NCBI Taxonomy" id="113540"/>
    <lineage>
        <taxon>Eukaryota</taxon>
        <taxon>Metazoa</taxon>
        <taxon>Chordata</taxon>
        <taxon>Craniata</taxon>
        <taxon>Vertebrata</taxon>
        <taxon>Euteleostomi</taxon>
        <taxon>Actinopterygii</taxon>
        <taxon>Neopterygii</taxon>
        <taxon>Teleostei</taxon>
        <taxon>Osteoglossocephala</taxon>
        <taxon>Osteoglossomorpha</taxon>
        <taxon>Osteoglossiformes</taxon>
        <taxon>Osteoglossidae</taxon>
        <taxon>Scleropages</taxon>
    </lineage>
</organism>
<dbReference type="PRINTS" id="PR01407">
    <property type="entry name" value="BUTYPHLNCDUF"/>
</dbReference>
<reference evidence="8 9" key="1">
    <citation type="submission" date="2019-04" db="EMBL/GenBank/DDBJ databases">
        <authorList>
            <consortium name="Wellcome Sanger Institute Data Sharing"/>
        </authorList>
    </citation>
    <scope>NUCLEOTIDE SEQUENCE [LARGE SCALE GENOMIC DNA]</scope>
</reference>
<gene>
    <name evidence="8" type="primary">LOC114911836</name>
</gene>
<dbReference type="GeneTree" id="ENSGT01040000240385"/>
<dbReference type="AlphaFoldDB" id="A0A8C9SG97"/>
<dbReference type="SMART" id="SM00589">
    <property type="entry name" value="PRY"/>
    <property type="match status" value="1"/>
</dbReference>
<dbReference type="PROSITE" id="PS50188">
    <property type="entry name" value="B302_SPRY"/>
    <property type="match status" value="1"/>
</dbReference>
<dbReference type="InterPro" id="IPR006574">
    <property type="entry name" value="PRY"/>
</dbReference>
<dbReference type="Proteomes" id="UP000694397">
    <property type="component" value="Chromosome 11"/>
</dbReference>
<dbReference type="FunFam" id="2.60.120.920:FF:000004">
    <property type="entry name" value="Butyrophilin subfamily 1 member A1"/>
    <property type="match status" value="1"/>
</dbReference>
<protein>
    <recommendedName>
        <fullName evidence="10">Zinc-binding protein A33-like</fullName>
    </recommendedName>
</protein>
<dbReference type="Pfam" id="PF00622">
    <property type="entry name" value="SPRY"/>
    <property type="match status" value="1"/>
</dbReference>
<dbReference type="PROSITE" id="PS00518">
    <property type="entry name" value="ZF_RING_1"/>
    <property type="match status" value="1"/>
</dbReference>
<dbReference type="PROSITE" id="PS50089">
    <property type="entry name" value="ZF_RING_2"/>
    <property type="match status" value="1"/>
</dbReference>
<feature type="domain" description="RING-type" evidence="6">
    <location>
        <begin position="19"/>
        <end position="58"/>
    </location>
</feature>
<keyword evidence="5" id="KW-0175">Coiled coil</keyword>
<dbReference type="SUPFAM" id="SSF57850">
    <property type="entry name" value="RING/U-box"/>
    <property type="match status" value="1"/>
</dbReference>
<dbReference type="Pfam" id="PF13445">
    <property type="entry name" value="zf-RING_UBOX"/>
    <property type="match status" value="1"/>
</dbReference>
<dbReference type="PANTHER" id="PTHR24103">
    <property type="entry name" value="E3 UBIQUITIN-PROTEIN LIGASE TRIM"/>
    <property type="match status" value="1"/>
</dbReference>
<name>A0A8C9SG97_SCLFO</name>
<dbReference type="InterPro" id="IPR058030">
    <property type="entry name" value="TRIM8/14/16/25/29/45/65_CC"/>
</dbReference>
<evidence type="ECO:0000256" key="2">
    <source>
        <dbReference type="ARBA" id="ARBA00022771"/>
    </source>
</evidence>
<dbReference type="Pfam" id="PF25600">
    <property type="entry name" value="TRIM_CC"/>
    <property type="match status" value="1"/>
</dbReference>
<evidence type="ECO:0000313" key="8">
    <source>
        <dbReference type="Ensembl" id="ENSSFOP00015035318.2"/>
    </source>
</evidence>
<keyword evidence="9" id="KW-1185">Reference proteome</keyword>
<dbReference type="Ensembl" id="ENSSFOT00015035703.2">
    <property type="protein sequence ID" value="ENSSFOP00015035318.2"/>
    <property type="gene ID" value="ENSSFOG00015022426.2"/>
</dbReference>
<evidence type="ECO:0000256" key="5">
    <source>
        <dbReference type="SAM" id="Coils"/>
    </source>
</evidence>
<keyword evidence="1" id="KW-0479">Metal-binding</keyword>
<dbReference type="CDD" id="cd13733">
    <property type="entry name" value="SPRY_PRY_C-I_1"/>
    <property type="match status" value="1"/>
</dbReference>
<dbReference type="InterPro" id="IPR001841">
    <property type="entry name" value="Znf_RING"/>
</dbReference>
<feature type="domain" description="B30.2/SPRY" evidence="7">
    <location>
        <begin position="188"/>
        <end position="383"/>
    </location>
</feature>
<dbReference type="InterPro" id="IPR017907">
    <property type="entry name" value="Znf_RING_CS"/>
</dbReference>
<dbReference type="Pfam" id="PF13765">
    <property type="entry name" value="PRY"/>
    <property type="match status" value="1"/>
</dbReference>
<dbReference type="InterPro" id="IPR001870">
    <property type="entry name" value="B30.2/SPRY"/>
</dbReference>
<dbReference type="InterPro" id="IPR013083">
    <property type="entry name" value="Znf_RING/FYVE/PHD"/>
</dbReference>